<keyword evidence="4" id="KW-1185">Reference proteome</keyword>
<feature type="compositionally biased region" description="Low complexity" evidence="1">
    <location>
        <begin position="1"/>
        <end position="24"/>
    </location>
</feature>
<proteinExistence type="predicted"/>
<reference evidence="3 4" key="1">
    <citation type="submission" date="2018-08" db="EMBL/GenBank/DDBJ databases">
        <title>Verrucosispora craniellae sp. nov., isolated from a marine sponge in the South China Sea.</title>
        <authorList>
            <person name="Li L."/>
            <person name="Lin H.W."/>
        </authorList>
    </citation>
    <scope>NUCLEOTIDE SEQUENCE [LARGE SCALE GENOMIC DNA]</scope>
    <source>
        <strain evidence="3 4">LHW63014</strain>
    </source>
</reference>
<evidence type="ECO:0000259" key="2">
    <source>
        <dbReference type="Pfam" id="PF00891"/>
    </source>
</evidence>
<protein>
    <recommendedName>
        <fullName evidence="2">O-methyltransferase C-terminal domain-containing protein</fullName>
    </recommendedName>
</protein>
<accession>A0A372FYM9</accession>
<feature type="domain" description="O-methyltransferase C-terminal" evidence="2">
    <location>
        <begin position="116"/>
        <end position="235"/>
    </location>
</feature>
<organism evidence="3 4">
    <name type="scientific">Micromonospora craniellae</name>
    <dbReference type="NCBI Taxonomy" id="2294034"/>
    <lineage>
        <taxon>Bacteria</taxon>
        <taxon>Bacillati</taxon>
        <taxon>Actinomycetota</taxon>
        <taxon>Actinomycetes</taxon>
        <taxon>Micromonosporales</taxon>
        <taxon>Micromonosporaceae</taxon>
        <taxon>Micromonospora</taxon>
    </lineage>
</organism>
<comment type="caution">
    <text evidence="3">The sequence shown here is derived from an EMBL/GenBank/DDBJ whole genome shotgun (WGS) entry which is preliminary data.</text>
</comment>
<dbReference type="InterPro" id="IPR001077">
    <property type="entry name" value="COMT_C"/>
</dbReference>
<sequence>MSASTSMACSATGRVTSTRTGVRRWPSTARGSGVGRRWYPGVSTTGRLPPWRTSRGPAWRKVSRCWNRPVSPTSVRSWRRASSGSGAASPGRMVRGFSTSAVATRAYAREFARRGCLTTMQDLPAVIDIARADERITVAGIDLVAADAFTRIALGSFDLVLCGTLTNLFDLERVRDLLVRVRDSLAPGGQLAIATWMRDRGPVGAAFGVQMLVAGVTGDAHSECDYRDALGAAGYTDVRLTEVGDPPLAVILAHRGPT</sequence>
<dbReference type="SUPFAM" id="SSF53335">
    <property type="entry name" value="S-adenosyl-L-methionine-dependent methyltransferases"/>
    <property type="match status" value="1"/>
</dbReference>
<dbReference type="InterPro" id="IPR029063">
    <property type="entry name" value="SAM-dependent_MTases_sf"/>
</dbReference>
<gene>
    <name evidence="3" type="ORF">D0Q02_15950</name>
</gene>
<dbReference type="EMBL" id="QVFU01000015">
    <property type="protein sequence ID" value="RFS45589.1"/>
    <property type="molecule type" value="Genomic_DNA"/>
</dbReference>
<evidence type="ECO:0000313" key="3">
    <source>
        <dbReference type="EMBL" id="RFS45589.1"/>
    </source>
</evidence>
<evidence type="ECO:0000313" key="4">
    <source>
        <dbReference type="Proteomes" id="UP000262621"/>
    </source>
</evidence>
<dbReference type="Gene3D" id="3.40.50.150">
    <property type="entry name" value="Vaccinia Virus protein VP39"/>
    <property type="match status" value="1"/>
</dbReference>
<dbReference type="GO" id="GO:0008171">
    <property type="term" value="F:O-methyltransferase activity"/>
    <property type="evidence" value="ECO:0007669"/>
    <property type="project" value="InterPro"/>
</dbReference>
<dbReference type="Pfam" id="PF00891">
    <property type="entry name" value="Methyltransf_2"/>
    <property type="match status" value="1"/>
</dbReference>
<name>A0A372FYM9_9ACTN</name>
<dbReference type="AlphaFoldDB" id="A0A372FYM9"/>
<dbReference type="Proteomes" id="UP000262621">
    <property type="component" value="Unassembled WGS sequence"/>
</dbReference>
<feature type="region of interest" description="Disordered" evidence="1">
    <location>
        <begin position="1"/>
        <end position="56"/>
    </location>
</feature>
<evidence type="ECO:0000256" key="1">
    <source>
        <dbReference type="SAM" id="MobiDB-lite"/>
    </source>
</evidence>